<dbReference type="Pfam" id="PF23023">
    <property type="entry name" value="Anti-Pycsar_Apyc1"/>
    <property type="match status" value="1"/>
</dbReference>
<dbReference type="SUPFAM" id="SSF56281">
    <property type="entry name" value="Metallo-hydrolase/oxidoreductase"/>
    <property type="match status" value="1"/>
</dbReference>
<evidence type="ECO:0000313" key="1">
    <source>
        <dbReference type="EMBL" id="CPR21899.1"/>
    </source>
</evidence>
<keyword evidence="2" id="KW-1185">Reference proteome</keyword>
<dbReference type="KEGG" id="fiy:BN1229_v1_3332"/>
<dbReference type="PANTHER" id="PTHR46018">
    <property type="entry name" value="ZINC PHOSPHODIESTERASE ELAC PROTEIN 1"/>
    <property type="match status" value="1"/>
</dbReference>
<evidence type="ECO:0000313" key="2">
    <source>
        <dbReference type="Proteomes" id="UP000033187"/>
    </source>
</evidence>
<dbReference type="KEGG" id="fil:BN1229_v1_2585"/>
<dbReference type="InterPro" id="IPR036866">
    <property type="entry name" value="RibonucZ/Hydroxyglut_hydro"/>
</dbReference>
<sequence>MFPREQPVIYPYGNLGDRGIDAGNIAMKLTIVGSGDAFGSGGRLQTSFHVAIGEWNCLVDCGATTLMGMSRLGLDPNGVSAIFISHLHGDHFSGLVWWLLHARHVAKRQTPLTIVGPSTIAERYRAATEALFPGSSDKSLAFDLNFIEFDEAVPCEVGPVVVTVVPVSHPSGAPSYAVRLAAEGKVVSYSGDTEWVDALLDVASGADVYITECFSFDQDIPHHMNWQKISSHLDEFNARRVVVTHMGDDMLSRVAAGLDVGDVILAKDGLSLDV</sequence>
<dbReference type="GO" id="GO:0042781">
    <property type="term" value="F:3'-tRNA processing endoribonuclease activity"/>
    <property type="evidence" value="ECO:0007669"/>
    <property type="project" value="TreeGrafter"/>
</dbReference>
<organism evidence="1 2">
    <name type="scientific">Candidatus Filomicrobium marinum</name>
    <dbReference type="NCBI Taxonomy" id="1608628"/>
    <lineage>
        <taxon>Bacteria</taxon>
        <taxon>Pseudomonadati</taxon>
        <taxon>Pseudomonadota</taxon>
        <taxon>Alphaproteobacteria</taxon>
        <taxon>Hyphomicrobiales</taxon>
        <taxon>Hyphomicrobiaceae</taxon>
        <taxon>Filomicrobium</taxon>
    </lineage>
</organism>
<proteinExistence type="predicted"/>
<reference evidence="2" key="1">
    <citation type="submission" date="2015-02" db="EMBL/GenBank/DDBJ databases">
        <authorList>
            <person name="Chooi Y.-H."/>
        </authorList>
    </citation>
    <scope>NUCLEOTIDE SEQUENCE [LARGE SCALE GENOMIC DNA]</scope>
    <source>
        <strain evidence="2">strain Y</strain>
    </source>
</reference>
<dbReference type="AlphaFoldDB" id="A0A0D6JIV2"/>
<dbReference type="PANTHER" id="PTHR46018:SF7">
    <property type="entry name" value="RIBONUCLEASE Z"/>
    <property type="match status" value="1"/>
</dbReference>
<dbReference type="CDD" id="cd07740">
    <property type="entry name" value="metallo-hydrolase-like_MBL-fold"/>
    <property type="match status" value="1"/>
</dbReference>
<gene>
    <name evidence="1" type="ORF">YBN1229_v1_3332</name>
</gene>
<dbReference type="Proteomes" id="UP000033187">
    <property type="component" value="Chromosome 1"/>
</dbReference>
<accession>A0A0D6JIV2</accession>
<protein>
    <submittedName>
        <fullName evidence="1">Beta-lactamase</fullName>
    </submittedName>
</protein>
<name>A0A0D6JIV2_9HYPH</name>
<dbReference type="EMBL" id="LN829119">
    <property type="protein sequence ID" value="CPR21899.1"/>
    <property type="molecule type" value="Genomic_DNA"/>
</dbReference>
<dbReference type="Gene3D" id="3.60.15.10">
    <property type="entry name" value="Ribonuclease Z/Hydroxyacylglutathione hydrolase-like"/>
    <property type="match status" value="1"/>
</dbReference>